<keyword evidence="1" id="KW-1133">Transmembrane helix</keyword>
<sequence length="233" mass="26930">MLNFRVSLRLFSFGNRKGICRYLEKMAAKGWMPESLTGDGLWLFRRIPPTALKYAVFYARPAKEKDGEAMAKQAEFYELCAHDGWELVCNNSEIQIFCNRRPDAVPLNTDPVAELDRFHTAFLRGFAPSWILDICLFGLLIRREIRSYDWNLHFQERLAALGIYPEEAAVPWGLAQAIPWALLIAALLVDIAEYFWWYRGAKKAAREGVFFRRPGPSWIALALWLASFVFLFL</sequence>
<dbReference type="EMBL" id="DVFK01000118">
    <property type="protein sequence ID" value="HIQ68619.1"/>
    <property type="molecule type" value="Genomic_DNA"/>
</dbReference>
<keyword evidence="1" id="KW-0812">Transmembrane</keyword>
<comment type="caution">
    <text evidence="2">The sequence shown here is derived from an EMBL/GenBank/DDBJ whole genome shotgun (WGS) entry which is preliminary data.</text>
</comment>
<dbReference type="AlphaFoldDB" id="A0A9D0Z429"/>
<reference evidence="2" key="2">
    <citation type="journal article" date="2021" name="PeerJ">
        <title>Extensive microbial diversity within the chicken gut microbiome revealed by metagenomics and culture.</title>
        <authorList>
            <person name="Gilroy R."/>
            <person name="Ravi A."/>
            <person name="Getino M."/>
            <person name="Pursley I."/>
            <person name="Horton D.L."/>
            <person name="Alikhan N.F."/>
            <person name="Baker D."/>
            <person name="Gharbi K."/>
            <person name="Hall N."/>
            <person name="Watson M."/>
            <person name="Adriaenssens E.M."/>
            <person name="Foster-Nyarko E."/>
            <person name="Jarju S."/>
            <person name="Secka A."/>
            <person name="Antonio M."/>
            <person name="Oren A."/>
            <person name="Chaudhuri R.R."/>
            <person name="La Ragione R."/>
            <person name="Hildebrand F."/>
            <person name="Pallen M.J."/>
        </authorList>
    </citation>
    <scope>NUCLEOTIDE SEQUENCE</scope>
    <source>
        <strain evidence="2">13361</strain>
    </source>
</reference>
<evidence type="ECO:0000313" key="2">
    <source>
        <dbReference type="EMBL" id="HIQ68619.1"/>
    </source>
</evidence>
<organism evidence="2 3">
    <name type="scientific">Candidatus Faecousia excrementigallinarum</name>
    <dbReference type="NCBI Taxonomy" id="2840806"/>
    <lineage>
        <taxon>Bacteria</taxon>
        <taxon>Bacillati</taxon>
        <taxon>Bacillota</taxon>
        <taxon>Clostridia</taxon>
        <taxon>Eubacteriales</taxon>
        <taxon>Oscillospiraceae</taxon>
        <taxon>Faecousia</taxon>
    </lineage>
</organism>
<accession>A0A9D0Z429</accession>
<feature type="transmembrane region" description="Helical" evidence="1">
    <location>
        <begin position="177"/>
        <end position="198"/>
    </location>
</feature>
<feature type="transmembrane region" description="Helical" evidence="1">
    <location>
        <begin position="210"/>
        <end position="232"/>
    </location>
</feature>
<name>A0A9D0Z429_9FIRM</name>
<proteinExistence type="predicted"/>
<dbReference type="InterPro" id="IPR021359">
    <property type="entry name" value="DUF2812"/>
</dbReference>
<evidence type="ECO:0000256" key="1">
    <source>
        <dbReference type="SAM" id="Phobius"/>
    </source>
</evidence>
<dbReference type="Pfam" id="PF11193">
    <property type="entry name" value="DUF2812"/>
    <property type="match status" value="1"/>
</dbReference>
<evidence type="ECO:0000313" key="3">
    <source>
        <dbReference type="Proteomes" id="UP000886796"/>
    </source>
</evidence>
<reference evidence="2" key="1">
    <citation type="submission" date="2020-10" db="EMBL/GenBank/DDBJ databases">
        <authorList>
            <person name="Gilroy R."/>
        </authorList>
    </citation>
    <scope>NUCLEOTIDE SEQUENCE</scope>
    <source>
        <strain evidence="2">13361</strain>
    </source>
</reference>
<protein>
    <submittedName>
        <fullName evidence="2">DUF2812 domain-containing protein</fullName>
    </submittedName>
</protein>
<dbReference type="Proteomes" id="UP000886796">
    <property type="component" value="Unassembled WGS sequence"/>
</dbReference>
<gene>
    <name evidence="2" type="ORF">IAB74_08945</name>
</gene>
<keyword evidence="1" id="KW-0472">Membrane</keyword>